<evidence type="ECO:0000313" key="2">
    <source>
        <dbReference type="Proteomes" id="UP001497623"/>
    </source>
</evidence>
<comment type="caution">
    <text evidence="1">The sequence shown here is derived from an EMBL/GenBank/DDBJ whole genome shotgun (WGS) entry which is preliminary data.</text>
</comment>
<keyword evidence="2" id="KW-1185">Reference proteome</keyword>
<gene>
    <name evidence="1" type="ORF">MNOR_LOCUS8840</name>
</gene>
<dbReference type="Proteomes" id="UP001497623">
    <property type="component" value="Unassembled WGS sequence"/>
</dbReference>
<dbReference type="EMBL" id="CAXKWB010004176">
    <property type="protein sequence ID" value="CAL4072467.1"/>
    <property type="molecule type" value="Genomic_DNA"/>
</dbReference>
<sequence length="156" mass="18847">MSRTELRNKVREIDKRFWINEMEQLKTLEIYRKYKKEIKEVRIYDNRISSKWLFRARSNSLKVNQRSYFLKKGHKEEDKICGLCNKEEESLEHFILKCKDLGGKRNKELIKKYKGRNGKETVGLLLFKTKGEDLESIKEMLNNMWVTREKLLELKG</sequence>
<reference evidence="1 2" key="1">
    <citation type="submission" date="2024-05" db="EMBL/GenBank/DDBJ databases">
        <authorList>
            <person name="Wallberg A."/>
        </authorList>
    </citation>
    <scope>NUCLEOTIDE SEQUENCE [LARGE SCALE GENOMIC DNA]</scope>
</reference>
<proteinExistence type="predicted"/>
<evidence type="ECO:0000313" key="1">
    <source>
        <dbReference type="EMBL" id="CAL4072467.1"/>
    </source>
</evidence>
<protein>
    <recommendedName>
        <fullName evidence="3">Reverse transcriptase zinc-binding domain-containing protein</fullName>
    </recommendedName>
</protein>
<name>A0AAV2Q5N7_MEGNR</name>
<evidence type="ECO:0008006" key="3">
    <source>
        <dbReference type="Google" id="ProtNLM"/>
    </source>
</evidence>
<organism evidence="1 2">
    <name type="scientific">Meganyctiphanes norvegica</name>
    <name type="common">Northern krill</name>
    <name type="synonym">Thysanopoda norvegica</name>
    <dbReference type="NCBI Taxonomy" id="48144"/>
    <lineage>
        <taxon>Eukaryota</taxon>
        <taxon>Metazoa</taxon>
        <taxon>Ecdysozoa</taxon>
        <taxon>Arthropoda</taxon>
        <taxon>Crustacea</taxon>
        <taxon>Multicrustacea</taxon>
        <taxon>Malacostraca</taxon>
        <taxon>Eumalacostraca</taxon>
        <taxon>Eucarida</taxon>
        <taxon>Euphausiacea</taxon>
        <taxon>Euphausiidae</taxon>
        <taxon>Meganyctiphanes</taxon>
    </lineage>
</organism>
<accession>A0AAV2Q5N7</accession>
<dbReference type="AlphaFoldDB" id="A0AAV2Q5N7"/>